<accession>A0ABQ8L5U2</accession>
<feature type="domain" description="CCHC-type" evidence="20">
    <location>
        <begin position="70"/>
        <end position="84"/>
    </location>
</feature>
<evidence type="ECO:0000256" key="14">
    <source>
        <dbReference type="ARBA" id="ARBA00023125"/>
    </source>
</evidence>
<keyword evidence="3" id="KW-0808">Transferase</keyword>
<keyword evidence="14" id="KW-0238">DNA-binding</keyword>
<evidence type="ECO:0000256" key="6">
    <source>
        <dbReference type="ARBA" id="ARBA00022723"/>
    </source>
</evidence>
<evidence type="ECO:0000256" key="13">
    <source>
        <dbReference type="ARBA" id="ARBA00022932"/>
    </source>
</evidence>
<keyword evidence="6" id="KW-0479">Metal-binding</keyword>
<dbReference type="Gene3D" id="3.10.10.10">
    <property type="entry name" value="HIV Type 1 Reverse Transcriptase, subunit A, domain 1"/>
    <property type="match status" value="1"/>
</dbReference>
<keyword evidence="12" id="KW-0695">RNA-directed DNA polymerase</keyword>
<dbReference type="InterPro" id="IPR016197">
    <property type="entry name" value="Chromo-like_dom_sf"/>
</dbReference>
<dbReference type="Pfam" id="PF24626">
    <property type="entry name" value="SH3_Tf2-1"/>
    <property type="match status" value="1"/>
</dbReference>
<evidence type="ECO:0000256" key="10">
    <source>
        <dbReference type="ARBA" id="ARBA00022842"/>
    </source>
</evidence>
<evidence type="ECO:0000256" key="16">
    <source>
        <dbReference type="ARBA" id="ARBA00039658"/>
    </source>
</evidence>
<keyword evidence="17" id="KW-0863">Zinc-finger</keyword>
<evidence type="ECO:0000256" key="2">
    <source>
        <dbReference type="ARBA" id="ARBA00022670"/>
    </source>
</evidence>
<feature type="domain" description="Chromo" evidence="19">
    <location>
        <begin position="773"/>
        <end position="799"/>
    </location>
</feature>
<keyword evidence="10" id="KW-0460">Magnesium</keyword>
<dbReference type="InterPro" id="IPR001878">
    <property type="entry name" value="Znf_CCHC"/>
</dbReference>
<comment type="caution">
    <text evidence="21">The sequence shown here is derived from an EMBL/GenBank/DDBJ whole genome shotgun (WGS) entry which is preliminary data.</text>
</comment>
<evidence type="ECO:0000256" key="8">
    <source>
        <dbReference type="ARBA" id="ARBA00022759"/>
    </source>
</evidence>
<keyword evidence="8" id="KW-0255">Endonuclease</keyword>
<keyword evidence="17" id="KW-0862">Zinc</keyword>
<dbReference type="InterPro" id="IPR012337">
    <property type="entry name" value="RNaseH-like_sf"/>
</dbReference>
<dbReference type="SUPFAM" id="SSF56672">
    <property type="entry name" value="DNA/RNA polymerases"/>
    <property type="match status" value="1"/>
</dbReference>
<evidence type="ECO:0000256" key="12">
    <source>
        <dbReference type="ARBA" id="ARBA00022918"/>
    </source>
</evidence>
<evidence type="ECO:0000256" key="4">
    <source>
        <dbReference type="ARBA" id="ARBA00022695"/>
    </source>
</evidence>
<dbReference type="Gene3D" id="3.30.420.10">
    <property type="entry name" value="Ribonuclease H-like superfamily/Ribonuclease H"/>
    <property type="match status" value="1"/>
</dbReference>
<keyword evidence="7" id="KW-0064">Aspartyl protease</keyword>
<evidence type="ECO:0000256" key="9">
    <source>
        <dbReference type="ARBA" id="ARBA00022801"/>
    </source>
</evidence>
<keyword evidence="2" id="KW-0645">Protease</keyword>
<keyword evidence="13" id="KW-0239">DNA-directed DNA polymerase</keyword>
<dbReference type="SUPFAM" id="SSF54160">
    <property type="entry name" value="Chromo domain-like"/>
    <property type="match status" value="1"/>
</dbReference>
<keyword evidence="22" id="KW-1185">Reference proteome</keyword>
<dbReference type="Gene3D" id="3.30.70.270">
    <property type="match status" value="1"/>
</dbReference>
<dbReference type="Gene3D" id="1.10.340.70">
    <property type="match status" value="1"/>
</dbReference>
<feature type="compositionally biased region" description="Pro residues" evidence="18">
    <location>
        <begin position="830"/>
        <end position="842"/>
    </location>
</feature>
<dbReference type="InterPro" id="IPR036397">
    <property type="entry name" value="RNaseH_sf"/>
</dbReference>
<dbReference type="InterPro" id="IPR043502">
    <property type="entry name" value="DNA/RNA_pol_sf"/>
</dbReference>
<keyword evidence="11" id="KW-0229">DNA integration</keyword>
<feature type="region of interest" description="Disordered" evidence="18">
    <location>
        <begin position="750"/>
        <end position="769"/>
    </location>
</feature>
<dbReference type="InterPro" id="IPR000953">
    <property type="entry name" value="Chromo/chromo_shadow_dom"/>
</dbReference>
<evidence type="ECO:0000313" key="21">
    <source>
        <dbReference type="EMBL" id="KAI2646112.1"/>
    </source>
</evidence>
<keyword evidence="4" id="KW-0548">Nucleotidyltransferase</keyword>
<dbReference type="PANTHER" id="PTHR37984">
    <property type="entry name" value="PROTEIN CBG26694"/>
    <property type="match status" value="1"/>
</dbReference>
<dbReference type="PROSITE" id="PS50013">
    <property type="entry name" value="CHROMO_2"/>
    <property type="match status" value="1"/>
</dbReference>
<keyword evidence="9" id="KW-0378">Hydrolase</keyword>
<evidence type="ECO:0000256" key="7">
    <source>
        <dbReference type="ARBA" id="ARBA00022750"/>
    </source>
</evidence>
<dbReference type="InterPro" id="IPR041588">
    <property type="entry name" value="Integrase_H2C2"/>
</dbReference>
<dbReference type="CDD" id="cd01647">
    <property type="entry name" value="RT_LTR"/>
    <property type="match status" value="1"/>
</dbReference>
<keyword evidence="15" id="KW-0233">DNA recombination</keyword>
<dbReference type="Pfam" id="PF17917">
    <property type="entry name" value="RT_RNaseH"/>
    <property type="match status" value="1"/>
</dbReference>
<evidence type="ECO:0000256" key="18">
    <source>
        <dbReference type="SAM" id="MobiDB-lite"/>
    </source>
</evidence>
<dbReference type="CDD" id="cd00024">
    <property type="entry name" value="CD_CSD"/>
    <property type="match status" value="1"/>
</dbReference>
<dbReference type="PANTHER" id="PTHR37984:SF5">
    <property type="entry name" value="PROTEIN NYNRIN-LIKE"/>
    <property type="match status" value="1"/>
</dbReference>
<evidence type="ECO:0000256" key="17">
    <source>
        <dbReference type="PROSITE-ProRule" id="PRU00047"/>
    </source>
</evidence>
<evidence type="ECO:0000256" key="11">
    <source>
        <dbReference type="ARBA" id="ARBA00022908"/>
    </source>
</evidence>
<protein>
    <recommendedName>
        <fullName evidence="16">Gypsy retrotransposon integrase-like protein 1</fullName>
    </recommendedName>
</protein>
<evidence type="ECO:0000256" key="1">
    <source>
        <dbReference type="ARBA" id="ARBA00004123"/>
    </source>
</evidence>
<gene>
    <name evidence="21" type="ORF">H4Q32_028683</name>
</gene>
<comment type="subcellular location">
    <subcellularLocation>
        <location evidence="1">Nucleus</location>
    </subcellularLocation>
</comment>
<dbReference type="PROSITE" id="PS50158">
    <property type="entry name" value="ZF_CCHC"/>
    <property type="match status" value="1"/>
</dbReference>
<evidence type="ECO:0000256" key="15">
    <source>
        <dbReference type="ARBA" id="ARBA00023172"/>
    </source>
</evidence>
<dbReference type="Proteomes" id="UP000830375">
    <property type="component" value="Unassembled WGS sequence"/>
</dbReference>
<keyword evidence="5" id="KW-0540">Nuclease</keyword>
<dbReference type="EMBL" id="JACTAM010001896">
    <property type="protein sequence ID" value="KAI2646112.1"/>
    <property type="molecule type" value="Genomic_DNA"/>
</dbReference>
<organism evidence="21 22">
    <name type="scientific">Labeo rohita</name>
    <name type="common">Indian major carp</name>
    <name type="synonym">Cyprinus rohita</name>
    <dbReference type="NCBI Taxonomy" id="84645"/>
    <lineage>
        <taxon>Eukaryota</taxon>
        <taxon>Metazoa</taxon>
        <taxon>Chordata</taxon>
        <taxon>Craniata</taxon>
        <taxon>Vertebrata</taxon>
        <taxon>Euteleostomi</taxon>
        <taxon>Actinopterygii</taxon>
        <taxon>Neopterygii</taxon>
        <taxon>Teleostei</taxon>
        <taxon>Ostariophysi</taxon>
        <taxon>Cypriniformes</taxon>
        <taxon>Cyprinidae</taxon>
        <taxon>Labeoninae</taxon>
        <taxon>Labeonini</taxon>
        <taxon>Labeo</taxon>
    </lineage>
</organism>
<dbReference type="InterPro" id="IPR043128">
    <property type="entry name" value="Rev_trsase/Diguanyl_cyclase"/>
</dbReference>
<dbReference type="InterPro" id="IPR056924">
    <property type="entry name" value="SH3_Tf2-1"/>
</dbReference>
<evidence type="ECO:0000259" key="19">
    <source>
        <dbReference type="PROSITE" id="PS50013"/>
    </source>
</evidence>
<dbReference type="SUPFAM" id="SSF53098">
    <property type="entry name" value="Ribonuclease H-like"/>
    <property type="match status" value="1"/>
</dbReference>
<evidence type="ECO:0000313" key="22">
    <source>
        <dbReference type="Proteomes" id="UP000830375"/>
    </source>
</evidence>
<reference evidence="21 22" key="1">
    <citation type="submission" date="2022-01" db="EMBL/GenBank/DDBJ databases">
        <title>A high-quality chromosome-level genome assembly of rohu carp, Labeo rohita.</title>
        <authorList>
            <person name="Arick M.A. II"/>
            <person name="Hsu C.-Y."/>
            <person name="Magbanua Z."/>
            <person name="Pechanova O."/>
            <person name="Grover C."/>
            <person name="Miller E."/>
            <person name="Thrash A."/>
            <person name="Ezzel L."/>
            <person name="Alam S."/>
            <person name="Benzie J."/>
            <person name="Hamilton M."/>
            <person name="Karsi A."/>
            <person name="Lawrence M.L."/>
            <person name="Peterson D.G."/>
        </authorList>
    </citation>
    <scope>NUCLEOTIDE SEQUENCE [LARGE SCALE GENOMIC DNA]</scope>
    <source>
        <strain evidence="22">BAU-BD-2019</strain>
        <tissue evidence="21">Blood</tissue>
    </source>
</reference>
<evidence type="ECO:0000256" key="3">
    <source>
        <dbReference type="ARBA" id="ARBA00022679"/>
    </source>
</evidence>
<dbReference type="InterPro" id="IPR036875">
    <property type="entry name" value="Znf_CCHC_sf"/>
</dbReference>
<sequence length="851" mass="96404">MALYDDSVGLEAFLQQITHVSQRLATCQPPVTAPQSASVAALSPVPEPMQIDSSCLTRAERNRRLTLGLCLYCGQQGHLLCNCPVRPPHPAVSTITSDVKPAQLTLLPVVLHTAERSLSVSALEYGVQTVQGKPLGRGRIRHTSPFITLQVGLFHEERIRFLVLEDSTVSIILGRPWLQQHLPELSWDPCDITRWNDSCYQQCLTNLPRPSTTSIQLSSTQVESPEPEVVPVIPAEYRVFQDFFSAKRQPLFHHTGHGTVPLNCCLVHNYQVMEEYIAEALEQGFIQPSTSPAASSCFFVGKKDGGLRPCIDYRQLNCQIIQQPYPLPLVRAALEELRGAHVFTKLDLRSAYNLVRIRLLSPAEQNYDIGNRELLAIKLALEEWRHWLEGARHPFTIITDHKNLQYLREARRLNPRQARWALFLTRFNFAITYRPGSKNIPADALSRMFSPEAPTEPEAIIPPNLILSPIVWDLDREIQQATLQEPAPPECPEGKIYISRSQRQSLLGTAHDSLGSGHPGSSRTLSFLQSRYWWPSKLVHLPIPQRPWSHLGIDFITDLPISEGNTCVLVATNGQTERKIQELGHYLRAYCQDDQHSWSRFLPWAKYAQNSLHQDSTGLTPFQCILGYQPLLFPWTEEPSNVPAVDHWFRESERVWDSAHHHLQRAVRRYKIFADARRRAAPIYQPGDLVWLSTRDVRLRLPCRKLSPRYIGPFRILRQINEVTFQLQLPPRYRIYPTFHISLLKPVSPPVTDPPGAEAEPPPPEVLDQPSIYSVHEILDSQRRGGRLEYLVDWEGHPDRPAPRSRGQPRRRVRASGAAPGGGGNVRRSPQPPPSDMSPTAPPTHSTSPEF</sequence>
<dbReference type="Gene3D" id="2.40.50.40">
    <property type="match status" value="1"/>
</dbReference>
<dbReference type="SUPFAM" id="SSF57756">
    <property type="entry name" value="Retrovirus zinc finger-like domains"/>
    <property type="match status" value="1"/>
</dbReference>
<feature type="region of interest" description="Disordered" evidence="18">
    <location>
        <begin position="793"/>
        <end position="851"/>
    </location>
</feature>
<dbReference type="InterPro" id="IPR050951">
    <property type="entry name" value="Retrovirus_Pol_polyprotein"/>
</dbReference>
<dbReference type="Pfam" id="PF17921">
    <property type="entry name" value="Integrase_H2C2"/>
    <property type="match status" value="1"/>
</dbReference>
<dbReference type="CDD" id="cd09274">
    <property type="entry name" value="RNase_HI_RT_Ty3"/>
    <property type="match status" value="1"/>
</dbReference>
<evidence type="ECO:0000259" key="20">
    <source>
        <dbReference type="PROSITE" id="PS50158"/>
    </source>
</evidence>
<evidence type="ECO:0000256" key="5">
    <source>
        <dbReference type="ARBA" id="ARBA00022722"/>
    </source>
</evidence>
<dbReference type="InterPro" id="IPR041373">
    <property type="entry name" value="RT_RNaseH"/>
</dbReference>
<proteinExistence type="predicted"/>
<name>A0ABQ8L5U2_LABRO</name>